<dbReference type="Gene3D" id="3.40.250.10">
    <property type="entry name" value="Rhodanese-like domain"/>
    <property type="match status" value="1"/>
</dbReference>
<reference evidence="2 3" key="1">
    <citation type="submission" date="2016-07" db="EMBL/GenBank/DDBJ databases">
        <title>Pervasive Adenine N6-methylation of Active Genes in Fungi.</title>
        <authorList>
            <consortium name="DOE Joint Genome Institute"/>
            <person name="Mondo S.J."/>
            <person name="Dannebaum R.O."/>
            <person name="Kuo R.C."/>
            <person name="Labutti K."/>
            <person name="Haridas S."/>
            <person name="Kuo A."/>
            <person name="Salamov A."/>
            <person name="Ahrendt S.R."/>
            <person name="Lipzen A."/>
            <person name="Sullivan W."/>
            <person name="Andreopoulos W.B."/>
            <person name="Clum A."/>
            <person name="Lindquist E."/>
            <person name="Daum C."/>
            <person name="Ramamoorthy G.K."/>
            <person name="Gryganskyi A."/>
            <person name="Culley D."/>
            <person name="Magnuson J.K."/>
            <person name="James T.Y."/>
            <person name="O'Malley M.A."/>
            <person name="Stajich J.E."/>
            <person name="Spatafora J.W."/>
            <person name="Visel A."/>
            <person name="Grigoriev I.V."/>
        </authorList>
    </citation>
    <scope>NUCLEOTIDE SEQUENCE [LARGE SCALE GENOMIC DNA]</scope>
    <source>
        <strain evidence="2 3">JEL800</strain>
    </source>
</reference>
<evidence type="ECO:0000313" key="2">
    <source>
        <dbReference type="EMBL" id="ORY43742.1"/>
    </source>
</evidence>
<sequence>MVVVRREPYEWNEERLPYAKYTGRGYLEKLVDSQVTNPSDDILLYCSNGNLAANGYKNVKYLAGGISAWKNAKLEVKRNPKVGDY</sequence>
<accession>A0A1Y2C9M6</accession>
<evidence type="ECO:0000259" key="1">
    <source>
        <dbReference type="PROSITE" id="PS50206"/>
    </source>
</evidence>
<dbReference type="PROSITE" id="PS50206">
    <property type="entry name" value="RHODANESE_3"/>
    <property type="match status" value="1"/>
</dbReference>
<proteinExistence type="predicted"/>
<comment type="caution">
    <text evidence="2">The sequence shown here is derived from an EMBL/GenBank/DDBJ whole genome shotgun (WGS) entry which is preliminary data.</text>
</comment>
<keyword evidence="3" id="KW-1185">Reference proteome</keyword>
<dbReference type="OrthoDB" id="566238at2759"/>
<dbReference type="Pfam" id="PF00581">
    <property type="entry name" value="Rhodanese"/>
    <property type="match status" value="1"/>
</dbReference>
<dbReference type="InterPro" id="IPR036873">
    <property type="entry name" value="Rhodanese-like_dom_sf"/>
</dbReference>
<dbReference type="InterPro" id="IPR001763">
    <property type="entry name" value="Rhodanese-like_dom"/>
</dbReference>
<evidence type="ECO:0000313" key="3">
    <source>
        <dbReference type="Proteomes" id="UP000193642"/>
    </source>
</evidence>
<name>A0A1Y2C9M6_9FUNG</name>
<gene>
    <name evidence="2" type="ORF">BCR33DRAFT_717394</name>
</gene>
<dbReference type="AlphaFoldDB" id="A0A1Y2C9M6"/>
<feature type="domain" description="Rhodanese" evidence="1">
    <location>
        <begin position="6"/>
        <end position="78"/>
    </location>
</feature>
<dbReference type="CDD" id="cd00158">
    <property type="entry name" value="RHOD"/>
    <property type="match status" value="1"/>
</dbReference>
<dbReference type="Proteomes" id="UP000193642">
    <property type="component" value="Unassembled WGS sequence"/>
</dbReference>
<dbReference type="EMBL" id="MCGO01000024">
    <property type="protein sequence ID" value="ORY43742.1"/>
    <property type="molecule type" value="Genomic_DNA"/>
</dbReference>
<organism evidence="2 3">
    <name type="scientific">Rhizoclosmatium globosum</name>
    <dbReference type="NCBI Taxonomy" id="329046"/>
    <lineage>
        <taxon>Eukaryota</taxon>
        <taxon>Fungi</taxon>
        <taxon>Fungi incertae sedis</taxon>
        <taxon>Chytridiomycota</taxon>
        <taxon>Chytridiomycota incertae sedis</taxon>
        <taxon>Chytridiomycetes</taxon>
        <taxon>Chytridiales</taxon>
        <taxon>Chytriomycetaceae</taxon>
        <taxon>Rhizoclosmatium</taxon>
    </lineage>
</organism>
<dbReference type="SUPFAM" id="SSF52821">
    <property type="entry name" value="Rhodanese/Cell cycle control phosphatase"/>
    <property type="match status" value="1"/>
</dbReference>
<protein>
    <recommendedName>
        <fullName evidence="1">Rhodanese domain-containing protein</fullName>
    </recommendedName>
</protein>